<evidence type="ECO:0000256" key="1">
    <source>
        <dbReference type="ARBA" id="ARBA00004571"/>
    </source>
</evidence>
<evidence type="ECO:0000313" key="13">
    <source>
        <dbReference type="Proteomes" id="UP000290848"/>
    </source>
</evidence>
<dbReference type="InterPro" id="IPR023996">
    <property type="entry name" value="TonB-dep_OMP_SusC/RagA"/>
</dbReference>
<dbReference type="InterPro" id="IPR039426">
    <property type="entry name" value="TonB-dep_rcpt-like"/>
</dbReference>
<dbReference type="InterPro" id="IPR036942">
    <property type="entry name" value="Beta-barrel_TonB_sf"/>
</dbReference>
<sequence>MLHFDMQLNEIVVRGKVTDENGDPLPGASVRVKNSKIGTSTDIEGNFVISVPSSESILVFTSIGSATAEVKVGNRSRVDIQLKPSGNNLNEVVVIGYGSQKRTEVTSAVSHVDTAEFRQSGARNALDLVQGKVAGLQITRGSGSNPNSGVNIQLRGVTSITGSQSPLIVIDGIPGGNLDLLQQDDIEAIDVLKDGSGAAIYGTQANAGVILITTKKGKAGPAQFRYSSYFRREYLAKRPDFLTAEEFRAKIQSGELNKQDLGETNDFFDAIINHDNLSQNHNLSMSGGTSNTSYRASLNYRDLQGFARENARKEYGLRLNINQRGLQDRLTAQINLATNFNAANLLGGGGWENQLSRNPTWPNKNPDGTWYFESNQFTNELARLEQETNKRKQQTSSADAKFELEILKGLKAGVFGSVLRNSTIDGEYRMLASQNSVFNGDYPGGGYASRVTTLSQDFAVEPTLQYITKVGENHNITAVGGYSYRYHLEEGFNANNRGFINDIRAENALGTGTGLSTGKSVGMGSYKNDNTLIAFFGRVNYSYDEKYLAQFILRREGSSRFGANNKWGNFPAASIGWTISREDFMQNLDFVDNLKLRAGYGVTGNSGIANYSSLVTLGTGGIYRYPDGKYYETYGPNKNPNPDLKWEKKEELNIGLDFTVFHNVLSGTIDVFSRKTKDLIDSYTSPQPPYVRNTITTNVGTISAKGIELALSYKAISKKDFTWNVDFTGSTTKNLLDSYSNDIYTRKYKTFSSIGNPGSLGDAITTYEGGRIGEFWGKRFAGFDETGRWLFYKRDGSTVYNDQINNSRDDLSVTDLAPLGNAVPKYYVSLTNNFTYKNFDLRIFLRGKFDYKILNSTAIAYGNKRTSGNLLRAAFDKYKDLNDTYMYSDYYLENGSHLKIDEITLGYTIKLKTQYVNSLRVYCAAQNLATITGYTGNDPDFIKDTGLDPGIDGRGPYPSTRSFLFGLSFGF</sequence>
<dbReference type="AlphaFoldDB" id="A0A4Q0MBL6"/>
<dbReference type="Pfam" id="PF13715">
    <property type="entry name" value="CarbopepD_reg_2"/>
    <property type="match status" value="1"/>
</dbReference>
<feature type="domain" description="TonB-dependent receptor plug" evidence="11">
    <location>
        <begin position="103"/>
        <end position="209"/>
    </location>
</feature>
<evidence type="ECO:0000256" key="9">
    <source>
        <dbReference type="RuleBase" id="RU003357"/>
    </source>
</evidence>
<comment type="caution">
    <text evidence="12">The sequence shown here is derived from an EMBL/GenBank/DDBJ whole genome shotgun (WGS) entry which is preliminary data.</text>
</comment>
<dbReference type="Pfam" id="PF07715">
    <property type="entry name" value="Plug"/>
    <property type="match status" value="1"/>
</dbReference>
<evidence type="ECO:0000256" key="2">
    <source>
        <dbReference type="ARBA" id="ARBA00022448"/>
    </source>
</evidence>
<evidence type="ECO:0000259" key="11">
    <source>
        <dbReference type="Pfam" id="PF07715"/>
    </source>
</evidence>
<evidence type="ECO:0000256" key="4">
    <source>
        <dbReference type="ARBA" id="ARBA00022692"/>
    </source>
</evidence>
<keyword evidence="3 8" id="KW-1134">Transmembrane beta strand</keyword>
<accession>A0A4Q0MBL6</accession>
<keyword evidence="2 8" id="KW-0813">Transport</keyword>
<evidence type="ECO:0000256" key="5">
    <source>
        <dbReference type="ARBA" id="ARBA00023077"/>
    </source>
</evidence>
<dbReference type="Proteomes" id="UP000290848">
    <property type="component" value="Unassembled WGS sequence"/>
</dbReference>
<dbReference type="PROSITE" id="PS52016">
    <property type="entry name" value="TONB_DEPENDENT_REC_3"/>
    <property type="match status" value="1"/>
</dbReference>
<dbReference type="SUPFAM" id="SSF56935">
    <property type="entry name" value="Porins"/>
    <property type="match status" value="1"/>
</dbReference>
<gene>
    <name evidence="12" type="ORF">EKH83_10115</name>
</gene>
<evidence type="ECO:0000256" key="8">
    <source>
        <dbReference type="PROSITE-ProRule" id="PRU01360"/>
    </source>
</evidence>
<dbReference type="SUPFAM" id="SSF49464">
    <property type="entry name" value="Carboxypeptidase regulatory domain-like"/>
    <property type="match status" value="1"/>
</dbReference>
<dbReference type="InterPro" id="IPR023997">
    <property type="entry name" value="TonB-dep_OMP_SusC/RagA_CS"/>
</dbReference>
<dbReference type="InterPro" id="IPR012910">
    <property type="entry name" value="Plug_dom"/>
</dbReference>
<proteinExistence type="inferred from homology"/>
<dbReference type="InterPro" id="IPR000531">
    <property type="entry name" value="Beta-barrel_TonB"/>
</dbReference>
<keyword evidence="4 8" id="KW-0812">Transmembrane</keyword>
<dbReference type="GO" id="GO:0009279">
    <property type="term" value="C:cell outer membrane"/>
    <property type="evidence" value="ECO:0007669"/>
    <property type="project" value="UniProtKB-SubCell"/>
</dbReference>
<name>A0A4Q0MBL6_9SPHI</name>
<dbReference type="NCBIfam" id="TIGR04057">
    <property type="entry name" value="SusC_RagA_signa"/>
    <property type="match status" value="1"/>
</dbReference>
<evidence type="ECO:0000256" key="6">
    <source>
        <dbReference type="ARBA" id="ARBA00023136"/>
    </source>
</evidence>
<dbReference type="Gene3D" id="2.40.170.20">
    <property type="entry name" value="TonB-dependent receptor, beta-barrel domain"/>
    <property type="match status" value="1"/>
</dbReference>
<dbReference type="InterPro" id="IPR037066">
    <property type="entry name" value="Plug_dom_sf"/>
</dbReference>
<dbReference type="Gene3D" id="2.170.130.10">
    <property type="entry name" value="TonB-dependent receptor, plug domain"/>
    <property type="match status" value="1"/>
</dbReference>
<evidence type="ECO:0000259" key="10">
    <source>
        <dbReference type="Pfam" id="PF00593"/>
    </source>
</evidence>
<dbReference type="NCBIfam" id="TIGR04056">
    <property type="entry name" value="OMP_RagA_SusC"/>
    <property type="match status" value="1"/>
</dbReference>
<reference evidence="12 13" key="1">
    <citation type="submission" date="2018-12" db="EMBL/GenBank/DDBJ databases">
        <title>The Draft Genome Sequence of the Soil Bacterium Pedobacter tournemirensis R1.</title>
        <authorList>
            <person name="He J."/>
        </authorList>
    </citation>
    <scope>NUCLEOTIDE SEQUENCE [LARGE SCALE GENOMIC DNA]</scope>
    <source>
        <strain evidence="12 13">R1</strain>
    </source>
</reference>
<dbReference type="EMBL" id="RXOC01000005">
    <property type="protein sequence ID" value="RXF70249.1"/>
    <property type="molecule type" value="Genomic_DNA"/>
</dbReference>
<keyword evidence="7 8" id="KW-0998">Cell outer membrane</keyword>
<organism evidence="12 13">
    <name type="scientific">Arcticibacter tournemirensis</name>
    <dbReference type="NCBI Taxonomy" id="699437"/>
    <lineage>
        <taxon>Bacteria</taxon>
        <taxon>Pseudomonadati</taxon>
        <taxon>Bacteroidota</taxon>
        <taxon>Sphingobacteriia</taxon>
        <taxon>Sphingobacteriales</taxon>
        <taxon>Sphingobacteriaceae</taxon>
        <taxon>Arcticibacter</taxon>
    </lineage>
</organism>
<dbReference type="Gene3D" id="2.60.40.1120">
    <property type="entry name" value="Carboxypeptidase-like, regulatory domain"/>
    <property type="match status" value="1"/>
</dbReference>
<evidence type="ECO:0000256" key="7">
    <source>
        <dbReference type="ARBA" id="ARBA00023237"/>
    </source>
</evidence>
<protein>
    <submittedName>
        <fullName evidence="12">SusC/RagA family TonB-linked outer membrane protein</fullName>
    </submittedName>
</protein>
<evidence type="ECO:0000256" key="3">
    <source>
        <dbReference type="ARBA" id="ARBA00022452"/>
    </source>
</evidence>
<keyword evidence="6 8" id="KW-0472">Membrane</keyword>
<comment type="subcellular location">
    <subcellularLocation>
        <location evidence="1 8">Cell outer membrane</location>
        <topology evidence="1 8">Multi-pass membrane protein</topology>
    </subcellularLocation>
</comment>
<evidence type="ECO:0000313" key="12">
    <source>
        <dbReference type="EMBL" id="RXF70249.1"/>
    </source>
</evidence>
<keyword evidence="5 9" id="KW-0798">TonB box</keyword>
<feature type="domain" description="TonB-dependent receptor-like beta-barrel" evidence="10">
    <location>
        <begin position="338"/>
        <end position="828"/>
    </location>
</feature>
<dbReference type="Pfam" id="PF00593">
    <property type="entry name" value="TonB_dep_Rec_b-barrel"/>
    <property type="match status" value="1"/>
</dbReference>
<dbReference type="InterPro" id="IPR008969">
    <property type="entry name" value="CarboxyPept-like_regulatory"/>
</dbReference>
<comment type="similarity">
    <text evidence="8 9">Belongs to the TonB-dependent receptor family.</text>
</comment>